<evidence type="ECO:0000313" key="2">
    <source>
        <dbReference type="Proteomes" id="UP001168338"/>
    </source>
</evidence>
<reference evidence="1" key="1">
    <citation type="submission" date="2019-05" db="EMBL/GenBank/DDBJ databases">
        <title>Methanoculleus sp. FWC-SCC1, a methanogenic archaeon isolated from deep marine cold seep.</title>
        <authorList>
            <person name="Chen Y.-W."/>
            <person name="Chen S.-C."/>
            <person name="Teng N.-H."/>
            <person name="Lai M.-C."/>
        </authorList>
    </citation>
    <scope>NUCLEOTIDE SEQUENCE</scope>
    <source>
        <strain evidence="1">FWC-SCC1</strain>
    </source>
</reference>
<dbReference type="SUPFAM" id="SSF75169">
    <property type="entry name" value="DsrEFH-like"/>
    <property type="match status" value="1"/>
</dbReference>
<sequence length="161" mass="17679">MGRSKTGDTMIEGYGAIRKLPDAACQPDKNLEYRIVYRISSPPEKEGDPTPGLSHIALTINLFEWAGVPGEHLHLAGVVHSGATPATLTLEAYRRDFGRVNPDADLIHQLTQNGVALYVCGQSVLKHGYRRDDVNPEVTYALSALSVLPAYQMKGYALMHY</sequence>
<dbReference type="InterPro" id="IPR003787">
    <property type="entry name" value="Sulphur_relay_DsrE/F-like"/>
</dbReference>
<dbReference type="Gene3D" id="3.40.1260.10">
    <property type="entry name" value="DsrEFH-like"/>
    <property type="match status" value="1"/>
</dbReference>
<dbReference type="Proteomes" id="UP001168338">
    <property type="component" value="Unassembled WGS sequence"/>
</dbReference>
<dbReference type="InterPro" id="IPR027396">
    <property type="entry name" value="DsrEFH-like"/>
</dbReference>
<protein>
    <submittedName>
        <fullName evidence="1">DsrE family protein</fullName>
    </submittedName>
</protein>
<dbReference type="Pfam" id="PF02635">
    <property type="entry name" value="DsrE"/>
    <property type="match status" value="1"/>
</dbReference>
<keyword evidence="2" id="KW-1185">Reference proteome</keyword>
<proteinExistence type="predicted"/>
<gene>
    <name evidence="1" type="ORF">FGU65_05015</name>
</gene>
<dbReference type="PANTHER" id="PTHR37691:SF1">
    <property type="entry name" value="BLR3518 PROTEIN"/>
    <property type="match status" value="1"/>
</dbReference>
<dbReference type="EMBL" id="VCYH01000003">
    <property type="protein sequence ID" value="MDN7024256.1"/>
    <property type="molecule type" value="Genomic_DNA"/>
</dbReference>
<organism evidence="1 2">
    <name type="scientific">Methanoculleus frigidifontis</name>
    <dbReference type="NCBI Taxonomy" id="2584085"/>
    <lineage>
        <taxon>Archaea</taxon>
        <taxon>Methanobacteriati</taxon>
        <taxon>Methanobacteriota</taxon>
        <taxon>Stenosarchaea group</taxon>
        <taxon>Methanomicrobia</taxon>
        <taxon>Methanomicrobiales</taxon>
        <taxon>Methanomicrobiaceae</taxon>
        <taxon>Methanoculleus</taxon>
    </lineage>
</organism>
<evidence type="ECO:0000313" key="1">
    <source>
        <dbReference type="EMBL" id="MDN7024256.1"/>
    </source>
</evidence>
<accession>A0ABT8M8L1</accession>
<comment type="caution">
    <text evidence="1">The sequence shown here is derived from an EMBL/GenBank/DDBJ whole genome shotgun (WGS) entry which is preliminary data.</text>
</comment>
<name>A0ABT8M8L1_9EURY</name>
<dbReference type="PANTHER" id="PTHR37691">
    <property type="entry name" value="BLR3518 PROTEIN"/>
    <property type="match status" value="1"/>
</dbReference>